<reference evidence="2" key="2">
    <citation type="submission" date="2023-01" db="EMBL/GenBank/DDBJ databases">
        <title>Gilvimarinus xylanilyticus HB14 isolated from Caulerpa lentillifera aquaculture base in Hainan, China.</title>
        <authorList>
            <person name="Zhang Y.-J."/>
        </authorList>
    </citation>
    <scope>NUCLEOTIDE SEQUENCE</scope>
    <source>
        <strain evidence="2">HB14</strain>
    </source>
</reference>
<feature type="signal peptide" evidence="1">
    <location>
        <begin position="1"/>
        <end position="17"/>
    </location>
</feature>
<keyword evidence="3" id="KW-1185">Reference proteome</keyword>
<evidence type="ECO:0000313" key="2">
    <source>
        <dbReference type="EMBL" id="MCP8897958.1"/>
    </source>
</evidence>
<dbReference type="Pfam" id="PF12915">
    <property type="entry name" value="DUF3833"/>
    <property type="match status" value="1"/>
</dbReference>
<sequence>MNKILLILSLVLLQACAGPEIQDYQGREPAFAPQEFFNGPLTAHGVLKDRAGLVTRTFNADIEASWQDGVGTLEEKFEFDDGEIQYRTWTLTPAGKNRYTATAGDVIGPGTASVAGNAFNLQYTLEIDYRGDKLTLAVDDWMWRVSDEVVINQSTLKKWGFTVGSIQLVIRKLDDQN</sequence>
<dbReference type="RefSeq" id="WP_253966254.1">
    <property type="nucleotide sequence ID" value="NZ_JAMFTH010000001.1"/>
</dbReference>
<keyword evidence="1" id="KW-0732">Signal</keyword>
<feature type="chain" id="PRO_5040935390" evidence="1">
    <location>
        <begin position="18"/>
        <end position="177"/>
    </location>
</feature>
<comment type="caution">
    <text evidence="2">The sequence shown here is derived from an EMBL/GenBank/DDBJ whole genome shotgun (WGS) entry which is preliminary data.</text>
</comment>
<protein>
    <submittedName>
        <fullName evidence="2">DUF3833 domain-containing protein</fullName>
    </submittedName>
</protein>
<dbReference type="Proteomes" id="UP001139319">
    <property type="component" value="Unassembled WGS sequence"/>
</dbReference>
<dbReference type="InterPro" id="IPR024409">
    <property type="entry name" value="DUF3833"/>
</dbReference>
<organism evidence="2 3">
    <name type="scientific">Gilvimarinus xylanilyticus</name>
    <dbReference type="NCBI Taxonomy" id="2944139"/>
    <lineage>
        <taxon>Bacteria</taxon>
        <taxon>Pseudomonadati</taxon>
        <taxon>Pseudomonadota</taxon>
        <taxon>Gammaproteobacteria</taxon>
        <taxon>Cellvibrionales</taxon>
        <taxon>Cellvibrionaceae</taxon>
        <taxon>Gilvimarinus</taxon>
    </lineage>
</organism>
<dbReference type="AlphaFoldDB" id="A0A9X2KSM1"/>
<proteinExistence type="predicted"/>
<accession>A0A9X2KSM1</accession>
<reference evidence="2" key="1">
    <citation type="submission" date="2022-05" db="EMBL/GenBank/DDBJ databases">
        <authorList>
            <person name="Sun H.-N."/>
        </authorList>
    </citation>
    <scope>NUCLEOTIDE SEQUENCE</scope>
    <source>
        <strain evidence="2">HB14</strain>
    </source>
</reference>
<dbReference type="EMBL" id="JAMFTH010000001">
    <property type="protein sequence ID" value="MCP8897958.1"/>
    <property type="molecule type" value="Genomic_DNA"/>
</dbReference>
<name>A0A9X2KSM1_9GAMM</name>
<gene>
    <name evidence="2" type="ORF">M6D89_01445</name>
</gene>
<evidence type="ECO:0000313" key="3">
    <source>
        <dbReference type="Proteomes" id="UP001139319"/>
    </source>
</evidence>
<dbReference type="PROSITE" id="PS51257">
    <property type="entry name" value="PROKAR_LIPOPROTEIN"/>
    <property type="match status" value="1"/>
</dbReference>
<evidence type="ECO:0000256" key="1">
    <source>
        <dbReference type="SAM" id="SignalP"/>
    </source>
</evidence>